<dbReference type="Proteomes" id="UP000663891">
    <property type="component" value="Unassembled WGS sequence"/>
</dbReference>
<feature type="transmembrane region" description="Helical" evidence="1">
    <location>
        <begin position="337"/>
        <end position="361"/>
    </location>
</feature>
<dbReference type="InterPro" id="IPR051082">
    <property type="entry name" value="Pentapeptide-BTB/POZ_domain"/>
</dbReference>
<organism evidence="2 3">
    <name type="scientific">Adineta steineri</name>
    <dbReference type="NCBI Taxonomy" id="433720"/>
    <lineage>
        <taxon>Eukaryota</taxon>
        <taxon>Metazoa</taxon>
        <taxon>Spiralia</taxon>
        <taxon>Gnathifera</taxon>
        <taxon>Rotifera</taxon>
        <taxon>Eurotatoria</taxon>
        <taxon>Bdelloidea</taxon>
        <taxon>Adinetida</taxon>
        <taxon>Adinetidae</taxon>
        <taxon>Adineta</taxon>
    </lineage>
</organism>
<dbReference type="PANTHER" id="PTHR14136:SF17">
    <property type="entry name" value="BTB_POZ DOMAIN-CONTAINING PROTEIN KCTD9"/>
    <property type="match status" value="1"/>
</dbReference>
<protein>
    <recommendedName>
        <fullName evidence="4">Pentapeptide repeat-containing protein</fullName>
    </recommendedName>
</protein>
<gene>
    <name evidence="2" type="ORF">VCS650_LOCUS4486</name>
</gene>
<evidence type="ECO:0000313" key="3">
    <source>
        <dbReference type="Proteomes" id="UP000663891"/>
    </source>
</evidence>
<keyword evidence="1" id="KW-1133">Transmembrane helix</keyword>
<dbReference type="Gene3D" id="2.160.20.80">
    <property type="entry name" value="E3 ubiquitin-protein ligase SopA"/>
    <property type="match status" value="1"/>
</dbReference>
<name>A0A813T7E6_9BILA</name>
<proteinExistence type="predicted"/>
<keyword evidence="1" id="KW-0812">Transmembrane</keyword>
<dbReference type="AlphaFoldDB" id="A0A813T7E6"/>
<sequence length="679" mass="78003">MIEIPKRRRRKFCCDLTLKECIECGSSLLLPLMLGVFTIVITLHQTNVAGQQRIEDRQIAKEERQQDLNISAQQRLDDRKQAEEQRQLDKKISQDQFKLNEEQRQHEVNIAYMQYRDNLLIDYIKDIGVLLKENNGSLTNDYVTKTIVRAKTLAIIRQLDPIRNVELIRFLYEAGQLTRNRNPLDLSTAQLQNIDFRNALYWNMPGLSLVGTHLFNASFDHNTLVDIDFRRSNLTGVNFTMASLRSCTFDNALLEKTIFTNSIMCKVSFKDAKLIDTNFINATVKEADFSGTELPYTNFSNAHLRRKHSLATALLSIHMHQKHFLRILSCLTITLKVLILVIVSSIVIVSAIITTLFLTILSSDEPIFSMYKWAAKWKDGDYERWNEGDFWQSFRKRNCATCIVHYGGYGHTPNNAPIGICYGHGLLHTGHHFGRQGGMYDMRYYDVCLCFCDDNLVQEEEKSITNEWPDPNAKEVTVVNHLNSLRDGLTEDTATKLSKSGSCPFWNFASYNARGYENVFRSYLKLLLDITRLVPRSTFLGIFPKNCGGCAIAQFFCIVTMHPVLHSEVYDLLRELLCDKNDKILKMLPDSNEMVRMVQNAYNRIDYPFPYTGVCLDFDHKTEAYKIIKALGSMIGSDGFIQLMSNDTEKGISIAQKMITNLKDPFRSDAELYNLLKDM</sequence>
<dbReference type="SUPFAM" id="SSF141571">
    <property type="entry name" value="Pentapeptide repeat-like"/>
    <property type="match status" value="1"/>
</dbReference>
<dbReference type="Pfam" id="PF00805">
    <property type="entry name" value="Pentapeptide"/>
    <property type="match status" value="2"/>
</dbReference>
<comment type="caution">
    <text evidence="2">The sequence shown here is derived from an EMBL/GenBank/DDBJ whole genome shotgun (WGS) entry which is preliminary data.</text>
</comment>
<keyword evidence="1" id="KW-0472">Membrane</keyword>
<dbReference type="EMBL" id="CAJNON010000025">
    <property type="protein sequence ID" value="CAF0809925.1"/>
    <property type="molecule type" value="Genomic_DNA"/>
</dbReference>
<evidence type="ECO:0008006" key="4">
    <source>
        <dbReference type="Google" id="ProtNLM"/>
    </source>
</evidence>
<dbReference type="PANTHER" id="PTHR14136">
    <property type="entry name" value="BTB_POZ DOMAIN-CONTAINING PROTEIN KCTD9"/>
    <property type="match status" value="1"/>
</dbReference>
<reference evidence="2" key="1">
    <citation type="submission" date="2021-02" db="EMBL/GenBank/DDBJ databases">
        <authorList>
            <person name="Nowell W R."/>
        </authorList>
    </citation>
    <scope>NUCLEOTIDE SEQUENCE</scope>
</reference>
<evidence type="ECO:0000256" key="1">
    <source>
        <dbReference type="SAM" id="Phobius"/>
    </source>
</evidence>
<evidence type="ECO:0000313" key="2">
    <source>
        <dbReference type="EMBL" id="CAF0809925.1"/>
    </source>
</evidence>
<accession>A0A813T7E6</accession>
<dbReference type="InterPro" id="IPR001646">
    <property type="entry name" value="5peptide_repeat"/>
</dbReference>
<dbReference type="OrthoDB" id="10084765at2759"/>